<comment type="caution">
    <text evidence="5">The sequence shown here is derived from an EMBL/GenBank/DDBJ whole genome shotgun (WGS) entry which is preliminary data.</text>
</comment>
<dbReference type="AlphaFoldDB" id="A0A1F6VA17"/>
<evidence type="ECO:0000259" key="4">
    <source>
        <dbReference type="Pfam" id="PF13458"/>
    </source>
</evidence>
<dbReference type="EMBL" id="MFSP01000086">
    <property type="protein sequence ID" value="OGI66481.1"/>
    <property type="molecule type" value="Genomic_DNA"/>
</dbReference>
<feature type="signal peptide" evidence="3">
    <location>
        <begin position="1"/>
        <end position="28"/>
    </location>
</feature>
<feature type="chain" id="PRO_5009527182" evidence="3">
    <location>
        <begin position="29"/>
        <end position="454"/>
    </location>
</feature>
<comment type="similarity">
    <text evidence="1">Belongs to the leucine-binding protein family.</text>
</comment>
<evidence type="ECO:0000313" key="6">
    <source>
        <dbReference type="Proteomes" id="UP000179076"/>
    </source>
</evidence>
<reference evidence="5 6" key="1">
    <citation type="journal article" date="2016" name="Nat. Commun.">
        <title>Thousands of microbial genomes shed light on interconnected biogeochemical processes in an aquifer system.</title>
        <authorList>
            <person name="Anantharaman K."/>
            <person name="Brown C.T."/>
            <person name="Hug L.A."/>
            <person name="Sharon I."/>
            <person name="Castelle C.J."/>
            <person name="Probst A.J."/>
            <person name="Thomas B.C."/>
            <person name="Singh A."/>
            <person name="Wilkins M.J."/>
            <person name="Karaoz U."/>
            <person name="Brodie E.L."/>
            <person name="Williams K.H."/>
            <person name="Hubbard S.S."/>
            <person name="Banfield J.F."/>
        </authorList>
    </citation>
    <scope>NUCLEOTIDE SEQUENCE [LARGE SCALE GENOMIC DNA]</scope>
</reference>
<evidence type="ECO:0000256" key="1">
    <source>
        <dbReference type="ARBA" id="ARBA00010062"/>
    </source>
</evidence>
<accession>A0A1F6VA17</accession>
<dbReference type="InterPro" id="IPR028081">
    <property type="entry name" value="Leu-bd"/>
</dbReference>
<sequence length="454" mass="49186">MKQRSLFKLAALGVATLGSVLLGMSAFAAAREQFIPMFTFKTGPAAALGIATNAGYLDYWTMLNVRDGGVGGVKLVWEECETERKLEKGIECYEKLKGKGPTGATVINPIATDIAYALLKRTAADKIPMMTGGYGRTDTSDGSVFPYVFPVGTNYWSMNTAKVKYIGMRLGGMSRLQGKTIVNLHHGSAYGRETQEILNVQAQRYGFKVVHIEVPHPGQVQDEQWKQIVDLKPDWVILRGIGVMNPVALMTAHKVGYPVSRILGVTWAGAEADVIPAGAAAKGYIAAAASLPGNNFPVIDDIVKHVYRSGKGQLPDQTAIGNTYYNRGVSGAILVAEAVRTAQGRFGKRPLTGEEVRWGFENLNLSDRRIAELGAFGVSQPLRMSCSNHEGGGTIRFQRWGGKEWRPVTGWIEGDQSIVRPMIEKSAADYAAKEGFAPRDCAKEGSANRIATGR</sequence>
<evidence type="ECO:0000256" key="3">
    <source>
        <dbReference type="SAM" id="SignalP"/>
    </source>
</evidence>
<dbReference type="Proteomes" id="UP000179076">
    <property type="component" value="Unassembled WGS sequence"/>
</dbReference>
<organism evidence="5 6">
    <name type="scientific">Candidatus Muproteobacteria bacterium RBG_16_60_9</name>
    <dbReference type="NCBI Taxonomy" id="1817755"/>
    <lineage>
        <taxon>Bacteria</taxon>
        <taxon>Pseudomonadati</taxon>
        <taxon>Pseudomonadota</taxon>
        <taxon>Candidatus Muproteobacteria</taxon>
    </lineage>
</organism>
<dbReference type="PANTHER" id="PTHR47235:SF1">
    <property type="entry name" value="BLR6548 PROTEIN"/>
    <property type="match status" value="1"/>
</dbReference>
<dbReference type="CDD" id="cd06334">
    <property type="entry name" value="PBP1_ABC_ligand_binding-like"/>
    <property type="match status" value="1"/>
</dbReference>
<evidence type="ECO:0000256" key="2">
    <source>
        <dbReference type="ARBA" id="ARBA00022729"/>
    </source>
</evidence>
<dbReference type="Gene3D" id="3.40.50.2300">
    <property type="match status" value="2"/>
</dbReference>
<keyword evidence="2 3" id="KW-0732">Signal</keyword>
<dbReference type="SUPFAM" id="SSF53822">
    <property type="entry name" value="Periplasmic binding protein-like I"/>
    <property type="match status" value="1"/>
</dbReference>
<feature type="domain" description="Leucine-binding protein" evidence="4">
    <location>
        <begin position="34"/>
        <end position="401"/>
    </location>
</feature>
<dbReference type="PANTHER" id="PTHR47235">
    <property type="entry name" value="BLR6548 PROTEIN"/>
    <property type="match status" value="1"/>
</dbReference>
<proteinExistence type="inferred from homology"/>
<protein>
    <submittedName>
        <fullName evidence="5">ABC transporter permease</fullName>
    </submittedName>
</protein>
<dbReference type="Pfam" id="PF13458">
    <property type="entry name" value="Peripla_BP_6"/>
    <property type="match status" value="1"/>
</dbReference>
<gene>
    <name evidence="5" type="ORF">A2W18_00480</name>
</gene>
<name>A0A1F6VA17_9PROT</name>
<evidence type="ECO:0000313" key="5">
    <source>
        <dbReference type="EMBL" id="OGI66481.1"/>
    </source>
</evidence>
<dbReference type="InterPro" id="IPR028082">
    <property type="entry name" value="Peripla_BP_I"/>
</dbReference>